<protein>
    <recommendedName>
        <fullName evidence="1">2EXR domain-containing protein</fullName>
    </recommendedName>
</protein>
<organism evidence="2 3">
    <name type="scientific">Lachnellula suecica</name>
    <dbReference type="NCBI Taxonomy" id="602035"/>
    <lineage>
        <taxon>Eukaryota</taxon>
        <taxon>Fungi</taxon>
        <taxon>Dikarya</taxon>
        <taxon>Ascomycota</taxon>
        <taxon>Pezizomycotina</taxon>
        <taxon>Leotiomycetes</taxon>
        <taxon>Helotiales</taxon>
        <taxon>Lachnaceae</taxon>
        <taxon>Lachnellula</taxon>
    </lineage>
</organism>
<evidence type="ECO:0000313" key="3">
    <source>
        <dbReference type="Proteomes" id="UP000469558"/>
    </source>
</evidence>
<sequence length="374" mass="43586">MAATEFRRFSSLPTEIRDIIWKAAVAPRIVHLDLVQDHTHMCSRVWSQTSVDEPEHMGFFDVDNQQEDAQFDNGPEPVSRFRCLSNVPPFFLICKESHLVAKKIYTKSFGTDYAAPSIWFNFDLDVLYMGHVIEDDSGPPDRTFLADDLGQDGKKVQNLALCNESYPEGGDWINIVLGTLGSVRTLTMVAAQNYDFYCNNLVFLDHSDVLESPEYSVHALEPEEYLHPLTWSSFFGLEREPDRRHLWQPSEWLWSQYPYFDAALLNMTADDTRIVPVWSKPELQYRPVTTFAERLDFLQRKEAHNRERDAERVRVTLTAEKYNSLELRVPWLTTFAALISMFCQARRIDEVDDVVFDARFQRLWISQDFQFVML</sequence>
<feature type="domain" description="2EXR" evidence="1">
    <location>
        <begin position="6"/>
        <end position="127"/>
    </location>
</feature>
<accession>A0A8T9C8L5</accession>
<dbReference type="EMBL" id="QGMK01000386">
    <property type="protein sequence ID" value="TVY82018.1"/>
    <property type="molecule type" value="Genomic_DNA"/>
</dbReference>
<dbReference type="PANTHER" id="PTHR35910:SF6">
    <property type="entry name" value="2EXR DOMAIN-CONTAINING PROTEIN"/>
    <property type="match status" value="1"/>
</dbReference>
<comment type="caution">
    <text evidence="2">The sequence shown here is derived from an EMBL/GenBank/DDBJ whole genome shotgun (WGS) entry which is preliminary data.</text>
</comment>
<evidence type="ECO:0000313" key="2">
    <source>
        <dbReference type="EMBL" id="TVY82018.1"/>
    </source>
</evidence>
<evidence type="ECO:0000259" key="1">
    <source>
        <dbReference type="Pfam" id="PF20150"/>
    </source>
</evidence>
<keyword evidence="3" id="KW-1185">Reference proteome</keyword>
<dbReference type="InterPro" id="IPR045518">
    <property type="entry name" value="2EXR"/>
</dbReference>
<dbReference type="OrthoDB" id="3513892at2759"/>
<dbReference type="AlphaFoldDB" id="A0A8T9C8L5"/>
<dbReference type="Proteomes" id="UP000469558">
    <property type="component" value="Unassembled WGS sequence"/>
</dbReference>
<dbReference type="PANTHER" id="PTHR35910">
    <property type="entry name" value="2EXR DOMAIN-CONTAINING PROTEIN"/>
    <property type="match status" value="1"/>
</dbReference>
<reference evidence="2 3" key="1">
    <citation type="submission" date="2018-05" db="EMBL/GenBank/DDBJ databases">
        <title>Genome sequencing and assembly of the regulated plant pathogen Lachnellula willkommii and related sister species for the development of diagnostic species identification markers.</title>
        <authorList>
            <person name="Giroux E."/>
            <person name="Bilodeau G."/>
        </authorList>
    </citation>
    <scope>NUCLEOTIDE SEQUENCE [LARGE SCALE GENOMIC DNA]</scope>
    <source>
        <strain evidence="2 3">CBS 268.59</strain>
    </source>
</reference>
<gene>
    <name evidence="2" type="ORF">LSUE1_G007084</name>
</gene>
<dbReference type="Pfam" id="PF20150">
    <property type="entry name" value="2EXR"/>
    <property type="match status" value="1"/>
</dbReference>
<name>A0A8T9C8L5_9HELO</name>
<proteinExistence type="predicted"/>